<sequence length="146" mass="17155">MVQNLSIRTVTVYPNERLFDGIVVLRARLAIYLVAANRTKQRRQQILSINWYNGYLSLKSYDKDETFRLRGYSKVDDSWAQEYKFLQALNKKKELEGELEEIQDSLETSQDMIEKKNQISRELQIVSQELAGYNLVFRCGVFSKAF</sequence>
<gene>
    <name evidence="2" type="ORF">CAEBREN_03120</name>
</gene>
<evidence type="ECO:0000313" key="3">
    <source>
        <dbReference type="Proteomes" id="UP000008068"/>
    </source>
</evidence>
<feature type="coiled-coil region" evidence="1">
    <location>
        <begin position="85"/>
        <end position="119"/>
    </location>
</feature>
<keyword evidence="3" id="KW-1185">Reference proteome</keyword>
<evidence type="ECO:0000256" key="1">
    <source>
        <dbReference type="SAM" id="Coils"/>
    </source>
</evidence>
<dbReference type="EMBL" id="GL379792">
    <property type="protein sequence ID" value="EGT54445.1"/>
    <property type="molecule type" value="Genomic_DNA"/>
</dbReference>
<organism evidence="3">
    <name type="scientific">Caenorhabditis brenneri</name>
    <name type="common">Nematode worm</name>
    <dbReference type="NCBI Taxonomy" id="135651"/>
    <lineage>
        <taxon>Eukaryota</taxon>
        <taxon>Metazoa</taxon>
        <taxon>Ecdysozoa</taxon>
        <taxon>Nematoda</taxon>
        <taxon>Chromadorea</taxon>
        <taxon>Rhabditida</taxon>
        <taxon>Rhabditina</taxon>
        <taxon>Rhabditomorpha</taxon>
        <taxon>Rhabditoidea</taxon>
        <taxon>Rhabditidae</taxon>
        <taxon>Peloderinae</taxon>
        <taxon>Caenorhabditis</taxon>
    </lineage>
</organism>
<dbReference type="HOGENOM" id="CLU_1779096_0_0_1"/>
<dbReference type="InParanoid" id="G0MFQ3"/>
<evidence type="ECO:0000313" key="2">
    <source>
        <dbReference type="EMBL" id="EGT54445.1"/>
    </source>
</evidence>
<protein>
    <submittedName>
        <fullName evidence="2">Uncharacterized protein</fullName>
    </submittedName>
</protein>
<proteinExistence type="predicted"/>
<keyword evidence="1" id="KW-0175">Coiled coil</keyword>
<dbReference type="AlphaFoldDB" id="G0MFQ3"/>
<reference evidence="3" key="1">
    <citation type="submission" date="2011-07" db="EMBL/GenBank/DDBJ databases">
        <authorList>
            <consortium name="Caenorhabditis brenneri Sequencing and Analysis Consortium"/>
            <person name="Wilson R.K."/>
        </authorList>
    </citation>
    <scope>NUCLEOTIDE SEQUENCE [LARGE SCALE GENOMIC DNA]</scope>
    <source>
        <strain evidence="3">PB2801</strain>
    </source>
</reference>
<dbReference type="Proteomes" id="UP000008068">
    <property type="component" value="Unassembled WGS sequence"/>
</dbReference>
<accession>G0MFQ3</accession>
<name>G0MFQ3_CAEBE</name>